<evidence type="ECO:0000256" key="3">
    <source>
        <dbReference type="ARBA" id="ARBA00022475"/>
    </source>
</evidence>
<dbReference type="SUPFAM" id="SSF118215">
    <property type="entry name" value="Proton glutamate symport protein"/>
    <property type="match status" value="1"/>
</dbReference>
<proteinExistence type="predicted"/>
<dbReference type="Proteomes" id="UP000029575">
    <property type="component" value="Unassembled WGS sequence"/>
</dbReference>
<keyword evidence="6 9" id="KW-1133">Transmembrane helix</keyword>
<dbReference type="EMBL" id="JPGD01000003">
    <property type="protein sequence ID" value="KGC07052.1"/>
    <property type="molecule type" value="Genomic_DNA"/>
</dbReference>
<dbReference type="FunFam" id="1.10.3860.10:FF:000001">
    <property type="entry name" value="C4-dicarboxylate transport protein"/>
    <property type="match status" value="1"/>
</dbReference>
<protein>
    <submittedName>
        <fullName evidence="10">Dicarboxylate symporter family protein</fullName>
    </submittedName>
</protein>
<evidence type="ECO:0000313" key="10">
    <source>
        <dbReference type="EMBL" id="KGC07052.1"/>
    </source>
</evidence>
<feature type="transmembrane region" description="Helical" evidence="9">
    <location>
        <begin position="7"/>
        <end position="29"/>
    </location>
</feature>
<comment type="subcellular location">
    <subcellularLocation>
        <location evidence="1">Cell membrane</location>
        <topology evidence="1">Multi-pass membrane protein</topology>
    </subcellularLocation>
</comment>
<dbReference type="Gene3D" id="1.10.3860.10">
    <property type="entry name" value="Sodium:dicarboxylate symporter"/>
    <property type="match status" value="1"/>
</dbReference>
<feature type="transmembrane region" description="Helical" evidence="9">
    <location>
        <begin position="230"/>
        <end position="249"/>
    </location>
</feature>
<evidence type="ECO:0000256" key="2">
    <source>
        <dbReference type="ARBA" id="ARBA00022448"/>
    </source>
</evidence>
<comment type="caution">
    <text evidence="10">The sequence shown here is derived from an EMBL/GenBank/DDBJ whole genome shotgun (WGS) entry which is preliminary data.</text>
</comment>
<evidence type="ECO:0000256" key="8">
    <source>
        <dbReference type="ARBA" id="ARBA00053346"/>
    </source>
</evidence>
<keyword evidence="4 9" id="KW-0812">Transmembrane</keyword>
<dbReference type="PRINTS" id="PR00173">
    <property type="entry name" value="EDTRNSPORT"/>
</dbReference>
<comment type="function">
    <text evidence="8">Responsible for the transport of dicarboxylates such as succinate, fumarate, and malate from the periplasm across the membrane.</text>
</comment>
<name>A0AA88ZCX9_BURCE</name>
<dbReference type="GO" id="GO:0015293">
    <property type="term" value="F:symporter activity"/>
    <property type="evidence" value="ECO:0007669"/>
    <property type="project" value="UniProtKB-KW"/>
</dbReference>
<feature type="transmembrane region" description="Helical" evidence="9">
    <location>
        <begin position="300"/>
        <end position="321"/>
    </location>
</feature>
<dbReference type="GO" id="GO:0006835">
    <property type="term" value="P:dicarboxylic acid transport"/>
    <property type="evidence" value="ECO:0007669"/>
    <property type="project" value="TreeGrafter"/>
</dbReference>
<evidence type="ECO:0000313" key="11">
    <source>
        <dbReference type="Proteomes" id="UP000029575"/>
    </source>
</evidence>
<evidence type="ECO:0000256" key="5">
    <source>
        <dbReference type="ARBA" id="ARBA00022847"/>
    </source>
</evidence>
<dbReference type="GO" id="GO:0005886">
    <property type="term" value="C:plasma membrane"/>
    <property type="evidence" value="ECO:0007669"/>
    <property type="project" value="UniProtKB-SubCell"/>
</dbReference>
<sequence>MRKKNAAAVWILIAMAVGIVIGYMIFTSFPDRKAAAEIAGYISLVSDVFLRLIKMVIGPLVFSTLVVGIAHMGDAASVGRVFAKSIGWFVTASLVSLLLGLLMANLLRPGENLGLPLPDIGASANLATSKFTLKDFVGHMVPRSIAEAMANNEILQIVVFSMFFGVALAALGERGKILIAAIDQLSHVMLKITGYVMKLAPLAVMAAMAATVAVNGLSVLLKFAVFMGDFYISLFLLWALLVCAGFLFLGPRVFKLLVLIKEAFMLSFATASSEAAYPKILDALDRFGVRRKISSFVMPMGYSFNLDGSMMYCTFASLFIAQAYNQHLSLGTQITMLLVLMLTSKGMAGVPRASLVVIAATLHQFGLPEAGLLLILGVDTFLDMGRSATNAVGNSIASAVVAKWEGQLLSEAEADANAARIEAEQEATIAHPTEV</sequence>
<reference evidence="10 11" key="1">
    <citation type="submission" date="2014-06" db="EMBL/GenBank/DDBJ databases">
        <authorList>
            <person name="Bishop-Lilly K.A."/>
            <person name="Broomall S.M."/>
            <person name="Chain P.S."/>
            <person name="Chertkov O."/>
            <person name="Coyne S.R."/>
            <person name="Daligault H.E."/>
            <person name="Davenport K.W."/>
            <person name="Erkkila T."/>
            <person name="Frey K.G."/>
            <person name="Gibbons H.S."/>
            <person name="Gu W."/>
            <person name="Jaissle J."/>
            <person name="Johnson S.L."/>
            <person name="Koroleva G.I."/>
            <person name="Ladner J.T."/>
            <person name="Lo C.-C."/>
            <person name="Minogue T.D."/>
            <person name="Munk C."/>
            <person name="Palacios G.F."/>
            <person name="Redden C.L."/>
            <person name="Rosenzweig C.N."/>
            <person name="Scholz M.B."/>
            <person name="Teshima H."/>
            <person name="Xu Y."/>
        </authorList>
    </citation>
    <scope>NUCLEOTIDE SEQUENCE [LARGE SCALE GENOMIC DNA]</scope>
    <source>
        <strain evidence="10 11">DWS 37UF10B-2</strain>
    </source>
</reference>
<keyword evidence="7 9" id="KW-0472">Membrane</keyword>
<evidence type="ECO:0000256" key="1">
    <source>
        <dbReference type="ARBA" id="ARBA00004651"/>
    </source>
</evidence>
<dbReference type="RefSeq" id="WP_034208991.1">
    <property type="nucleotide sequence ID" value="NZ_KN150856.1"/>
</dbReference>
<keyword evidence="2" id="KW-0813">Transport</keyword>
<gene>
    <name evidence="10" type="ORF">DM43_4509</name>
</gene>
<feature type="transmembrane region" description="Helical" evidence="9">
    <location>
        <begin position="49"/>
        <end position="73"/>
    </location>
</feature>
<dbReference type="PANTHER" id="PTHR42865:SF7">
    <property type="entry name" value="PROTON_GLUTAMATE-ASPARTATE SYMPORTER"/>
    <property type="match status" value="1"/>
</dbReference>
<evidence type="ECO:0000256" key="4">
    <source>
        <dbReference type="ARBA" id="ARBA00022692"/>
    </source>
</evidence>
<dbReference type="Pfam" id="PF00375">
    <property type="entry name" value="SDF"/>
    <property type="match status" value="1"/>
</dbReference>
<evidence type="ECO:0000256" key="6">
    <source>
        <dbReference type="ARBA" id="ARBA00022989"/>
    </source>
</evidence>
<feature type="transmembrane region" description="Helical" evidence="9">
    <location>
        <begin position="85"/>
        <end position="107"/>
    </location>
</feature>
<organism evidence="10 11">
    <name type="scientific">Burkholderia cepacia</name>
    <name type="common">Pseudomonas cepacia</name>
    <dbReference type="NCBI Taxonomy" id="292"/>
    <lineage>
        <taxon>Bacteria</taxon>
        <taxon>Pseudomonadati</taxon>
        <taxon>Pseudomonadota</taxon>
        <taxon>Betaproteobacteria</taxon>
        <taxon>Burkholderiales</taxon>
        <taxon>Burkholderiaceae</taxon>
        <taxon>Burkholderia</taxon>
        <taxon>Burkholderia cepacia complex</taxon>
    </lineage>
</organism>
<evidence type="ECO:0000256" key="9">
    <source>
        <dbReference type="SAM" id="Phobius"/>
    </source>
</evidence>
<dbReference type="PANTHER" id="PTHR42865">
    <property type="entry name" value="PROTON/GLUTAMATE-ASPARTATE SYMPORTER"/>
    <property type="match status" value="1"/>
</dbReference>
<dbReference type="AlphaFoldDB" id="A0AA88ZCX9"/>
<keyword evidence="3" id="KW-1003">Cell membrane</keyword>
<dbReference type="InterPro" id="IPR001991">
    <property type="entry name" value="Na-dicarboxylate_symporter"/>
</dbReference>
<dbReference type="InterPro" id="IPR036458">
    <property type="entry name" value="Na:dicarbo_symporter_sf"/>
</dbReference>
<accession>A0AA88ZCX9</accession>
<keyword evidence="5" id="KW-0769">Symport</keyword>
<evidence type="ECO:0000256" key="7">
    <source>
        <dbReference type="ARBA" id="ARBA00023136"/>
    </source>
</evidence>
<feature type="transmembrane region" description="Helical" evidence="9">
    <location>
        <begin position="199"/>
        <end position="224"/>
    </location>
</feature>
<feature type="transmembrane region" description="Helical" evidence="9">
    <location>
        <begin position="154"/>
        <end position="172"/>
    </location>
</feature>